<dbReference type="SMART" id="SM00060">
    <property type="entry name" value="FN3"/>
    <property type="match status" value="5"/>
</dbReference>
<dbReference type="GO" id="GO:0005886">
    <property type="term" value="C:plasma membrane"/>
    <property type="evidence" value="ECO:0007669"/>
    <property type="project" value="UniProtKB-ARBA"/>
</dbReference>
<keyword evidence="7 11" id="KW-0472">Membrane</keyword>
<keyword evidence="10" id="KW-0393">Immunoglobulin domain</keyword>
<keyword evidence="8" id="KW-0675">Receptor</keyword>
<dbReference type="PROSITE" id="PS50853">
    <property type="entry name" value="FN3"/>
    <property type="match status" value="3"/>
</dbReference>
<feature type="domain" description="Fibronectin type-III" evidence="12">
    <location>
        <begin position="257"/>
        <end position="363"/>
    </location>
</feature>
<dbReference type="EMBL" id="JANPWB010000016">
    <property type="protein sequence ID" value="KAJ1085941.1"/>
    <property type="molecule type" value="Genomic_DNA"/>
</dbReference>
<evidence type="ECO:0000256" key="4">
    <source>
        <dbReference type="ARBA" id="ARBA00022729"/>
    </source>
</evidence>
<dbReference type="PANTHER" id="PTHR48423:SF1">
    <property type="entry name" value="INTERLEUKIN-27 RECEPTOR SUBUNIT ALPHA"/>
    <property type="match status" value="1"/>
</dbReference>
<comment type="similarity">
    <text evidence="2">Belongs to the type I cytokine receptor family. Type 2 subfamily.</text>
</comment>
<dbReference type="InterPro" id="IPR010457">
    <property type="entry name" value="IgC2-like_lig-bd"/>
</dbReference>
<dbReference type="InterPro" id="IPR036116">
    <property type="entry name" value="FN3_sf"/>
</dbReference>
<evidence type="ECO:0000256" key="6">
    <source>
        <dbReference type="ARBA" id="ARBA00022989"/>
    </source>
</evidence>
<evidence type="ECO:0000256" key="9">
    <source>
        <dbReference type="ARBA" id="ARBA00023180"/>
    </source>
</evidence>
<evidence type="ECO:0000256" key="3">
    <source>
        <dbReference type="ARBA" id="ARBA00022692"/>
    </source>
</evidence>
<dbReference type="Gene3D" id="2.60.40.10">
    <property type="entry name" value="Immunoglobulins"/>
    <property type="match status" value="5"/>
</dbReference>
<keyword evidence="5" id="KW-0677">Repeat</keyword>
<dbReference type="InterPro" id="IPR036179">
    <property type="entry name" value="Ig-like_dom_sf"/>
</dbReference>
<evidence type="ECO:0000259" key="12">
    <source>
        <dbReference type="PROSITE" id="PS50853"/>
    </source>
</evidence>
<dbReference type="Pfam" id="PF06328">
    <property type="entry name" value="Lep_receptor_Ig"/>
    <property type="match status" value="1"/>
</dbReference>
<dbReference type="Proteomes" id="UP001066276">
    <property type="component" value="Chromosome 12"/>
</dbReference>
<evidence type="ECO:0000256" key="5">
    <source>
        <dbReference type="ARBA" id="ARBA00022737"/>
    </source>
</evidence>
<dbReference type="InterPro" id="IPR013783">
    <property type="entry name" value="Ig-like_fold"/>
</dbReference>
<sequence length="916" mass="100973">MKERTRDRPISHSRGRRGRDRAARVSLLMGVRHPLPGLFILLPCLMYWRGVQASWEHCVSLAISPRIVHVGTPVTASCHLDARCLPKAAGAIPAGLAWTLDGEALPRSSRVEANETDSVVTIPGATGAEGTFACYSLHRGAPRLLGHVSYQAGAPPADLHILTCVVVWISNITCYWDPGQETTLPTTYTLHVREDLGRCEQAFGETSICHPVDQHRCTIGVTRMNAFYSIWVTAQNSRGSATSPTLCRLAADMVKLGPPEIESVASSQRCLLMVWRPPAVGLLPEEEADYEVRYREQKQTVEGEAVEAEPWRQLHFTATESDVSPKRLCNTSYFTNYTIELRVRYHSSFSHWSNWSPAKTVETEQAAPSRAPSLWRRIMMPDADGRREVLLMWKPLKQNEAHGRILGYRVLSQATEEGDAFPSERPADSFRWTLSLSRREHTVLLTAFTALGESPAAKLVIPAADQGVLPARLPVLVSTVSDHALLMQWESQVLRMGLTEDSIHVLEWLVVTTQHGSGLSHWETKEGNITEAVVRDDIEPGCLYQLSVSVLQNGIIWATGTAHAYSRERPPLYAPKLHAAWIGKSQVELEWSEIPIEAQRGVIQNYSLFYQEVGGKVQVMTLNSSSRGCLLSRLSVGAQILVTLAITNSAGGTNSSRLTITTRTLDYGEVELLVSSLVAGVTLLMMAVIVTCMYQHQMIKRCLWPQVPDPAVTDLASWRPPNMWKDLVYPSLEQTDKLQTRLSFPDASWCDEISVSKQGEMAEHLDVERWGSHLLPPQDASSESLEVFISPYSVPQVDQQEPPALGPQETEASQSTVDYASVITKACGLPQSNLGPQELCSYSQPSVTPRHLSSSGPSDHGLCSSLLPSLTNLEMSDCELPCGSPQSSSEFPLLRALLGDGSGPPHFLRAPQLPET</sequence>
<evidence type="ECO:0000256" key="8">
    <source>
        <dbReference type="ARBA" id="ARBA00023170"/>
    </source>
</evidence>
<dbReference type="InterPro" id="IPR052672">
    <property type="entry name" value="Type1_Cytokine_Rcpt_Type2"/>
</dbReference>
<keyword evidence="6 11" id="KW-1133">Transmembrane helix</keyword>
<comment type="caution">
    <text evidence="13">The sequence shown here is derived from an EMBL/GenBank/DDBJ whole genome shotgun (WGS) entry which is preliminary data.</text>
</comment>
<name>A0AAV7L2M6_PLEWA</name>
<proteinExistence type="inferred from homology"/>
<keyword evidence="3 11" id="KW-0812">Transmembrane</keyword>
<dbReference type="InterPro" id="IPR003961">
    <property type="entry name" value="FN3_dom"/>
</dbReference>
<evidence type="ECO:0000256" key="10">
    <source>
        <dbReference type="ARBA" id="ARBA00023319"/>
    </source>
</evidence>
<evidence type="ECO:0000256" key="1">
    <source>
        <dbReference type="ARBA" id="ARBA00004479"/>
    </source>
</evidence>
<evidence type="ECO:0000256" key="7">
    <source>
        <dbReference type="ARBA" id="ARBA00023136"/>
    </source>
</evidence>
<feature type="domain" description="Fibronectin type-III" evidence="12">
    <location>
        <begin position="155"/>
        <end position="252"/>
    </location>
</feature>
<reference evidence="13" key="1">
    <citation type="journal article" date="2022" name="bioRxiv">
        <title>Sequencing and chromosome-scale assembly of the giantPleurodeles waltlgenome.</title>
        <authorList>
            <person name="Brown T."/>
            <person name="Elewa A."/>
            <person name="Iarovenko S."/>
            <person name="Subramanian E."/>
            <person name="Araus A.J."/>
            <person name="Petzold A."/>
            <person name="Susuki M."/>
            <person name="Suzuki K.-i.T."/>
            <person name="Hayashi T."/>
            <person name="Toyoda A."/>
            <person name="Oliveira C."/>
            <person name="Osipova E."/>
            <person name="Leigh N.D."/>
            <person name="Simon A."/>
            <person name="Yun M.H."/>
        </authorList>
    </citation>
    <scope>NUCLEOTIDE SEQUENCE</scope>
    <source>
        <strain evidence="13">20211129_DDA</strain>
        <tissue evidence="13">Liver</tissue>
    </source>
</reference>
<gene>
    <name evidence="13" type="ORF">NDU88_006065</name>
</gene>
<protein>
    <recommendedName>
        <fullName evidence="12">Fibronectin type-III domain-containing protein</fullName>
    </recommendedName>
</protein>
<keyword evidence="9" id="KW-0325">Glycoprotein</keyword>
<keyword evidence="4" id="KW-0732">Signal</keyword>
<organism evidence="13 14">
    <name type="scientific">Pleurodeles waltl</name>
    <name type="common">Iberian ribbed newt</name>
    <dbReference type="NCBI Taxonomy" id="8319"/>
    <lineage>
        <taxon>Eukaryota</taxon>
        <taxon>Metazoa</taxon>
        <taxon>Chordata</taxon>
        <taxon>Craniata</taxon>
        <taxon>Vertebrata</taxon>
        <taxon>Euteleostomi</taxon>
        <taxon>Amphibia</taxon>
        <taxon>Batrachia</taxon>
        <taxon>Caudata</taxon>
        <taxon>Salamandroidea</taxon>
        <taxon>Salamandridae</taxon>
        <taxon>Pleurodelinae</taxon>
        <taxon>Pleurodeles</taxon>
    </lineage>
</organism>
<dbReference type="SUPFAM" id="SSF48726">
    <property type="entry name" value="Immunoglobulin"/>
    <property type="match status" value="1"/>
</dbReference>
<feature type="transmembrane region" description="Helical" evidence="11">
    <location>
        <begin position="672"/>
        <end position="694"/>
    </location>
</feature>
<evidence type="ECO:0000313" key="13">
    <source>
        <dbReference type="EMBL" id="KAJ1085941.1"/>
    </source>
</evidence>
<evidence type="ECO:0000256" key="2">
    <source>
        <dbReference type="ARBA" id="ARBA00008921"/>
    </source>
</evidence>
<comment type="subcellular location">
    <subcellularLocation>
        <location evidence="1">Membrane</location>
        <topology evidence="1">Single-pass type I membrane protein</topology>
    </subcellularLocation>
</comment>
<accession>A0AAV7L2M6</accession>
<dbReference type="AlphaFoldDB" id="A0AAV7L2M6"/>
<evidence type="ECO:0000313" key="14">
    <source>
        <dbReference type="Proteomes" id="UP001066276"/>
    </source>
</evidence>
<feature type="domain" description="Fibronectin type-III" evidence="12">
    <location>
        <begin position="571"/>
        <end position="667"/>
    </location>
</feature>
<dbReference type="SUPFAM" id="SSF49265">
    <property type="entry name" value="Fibronectin type III"/>
    <property type="match status" value="3"/>
</dbReference>
<evidence type="ECO:0000256" key="11">
    <source>
        <dbReference type="SAM" id="Phobius"/>
    </source>
</evidence>
<dbReference type="PANTHER" id="PTHR48423">
    <property type="entry name" value="INTERLEUKIN-27 RECEPTOR SUBUNIT ALPHA"/>
    <property type="match status" value="1"/>
</dbReference>
<keyword evidence="14" id="KW-1185">Reference proteome</keyword>